<sequence>MSSQRDDDDVEAIARRAARDEVKRLAWKLGYFVLGIALVRVSIRGFAAATLAGGAWPWGVLALAIGVVLFCAGAYFLAATFDLDRTVLRWLRARRT</sequence>
<protein>
    <recommendedName>
        <fullName evidence="4">DUF485 domain-containing protein</fullName>
    </recommendedName>
</protein>
<organism evidence="2 3">
    <name type="scientific">Halarchaeum salinum</name>
    <dbReference type="NCBI Taxonomy" id="489912"/>
    <lineage>
        <taxon>Archaea</taxon>
        <taxon>Methanobacteriati</taxon>
        <taxon>Methanobacteriota</taxon>
        <taxon>Stenosarchaea group</taxon>
        <taxon>Halobacteria</taxon>
        <taxon>Halobacteriales</taxon>
        <taxon>Halobacteriaceae</taxon>
    </lineage>
</organism>
<proteinExistence type="predicted"/>
<evidence type="ECO:0008006" key="4">
    <source>
        <dbReference type="Google" id="ProtNLM"/>
    </source>
</evidence>
<keyword evidence="1" id="KW-1133">Transmembrane helix</keyword>
<name>A0AAV3S6J2_9EURY</name>
<dbReference type="EMBL" id="BAAABL010000041">
    <property type="protein sequence ID" value="GAA0298077.1"/>
    <property type="molecule type" value="Genomic_DNA"/>
</dbReference>
<feature type="transmembrane region" description="Helical" evidence="1">
    <location>
        <begin position="55"/>
        <end position="78"/>
    </location>
</feature>
<keyword evidence="1" id="KW-0812">Transmembrane</keyword>
<feature type="transmembrane region" description="Helical" evidence="1">
    <location>
        <begin position="25"/>
        <end position="43"/>
    </location>
</feature>
<evidence type="ECO:0000313" key="3">
    <source>
        <dbReference type="Proteomes" id="UP001500837"/>
    </source>
</evidence>
<dbReference type="AlphaFoldDB" id="A0AAV3S6J2"/>
<dbReference type="Proteomes" id="UP001500837">
    <property type="component" value="Unassembled WGS sequence"/>
</dbReference>
<keyword evidence="3" id="KW-1185">Reference proteome</keyword>
<keyword evidence="1" id="KW-0472">Membrane</keyword>
<gene>
    <name evidence="2" type="ORF">GCM10009066_10400</name>
</gene>
<reference evidence="2 3" key="1">
    <citation type="journal article" date="2019" name="Int. J. Syst. Evol. Microbiol.">
        <title>The Global Catalogue of Microorganisms (GCM) 10K type strain sequencing project: providing services to taxonomists for standard genome sequencing and annotation.</title>
        <authorList>
            <consortium name="The Broad Institute Genomics Platform"/>
            <consortium name="The Broad Institute Genome Sequencing Center for Infectious Disease"/>
            <person name="Wu L."/>
            <person name="Ma J."/>
        </authorList>
    </citation>
    <scope>NUCLEOTIDE SEQUENCE [LARGE SCALE GENOMIC DNA]</scope>
    <source>
        <strain evidence="2 3">JCM 16330</strain>
    </source>
</reference>
<dbReference type="RefSeq" id="WP_211312313.1">
    <property type="nucleotide sequence ID" value="NZ_BAAABL010000041.1"/>
</dbReference>
<comment type="caution">
    <text evidence="2">The sequence shown here is derived from an EMBL/GenBank/DDBJ whole genome shotgun (WGS) entry which is preliminary data.</text>
</comment>
<evidence type="ECO:0000256" key="1">
    <source>
        <dbReference type="SAM" id="Phobius"/>
    </source>
</evidence>
<evidence type="ECO:0000313" key="2">
    <source>
        <dbReference type="EMBL" id="GAA0298077.1"/>
    </source>
</evidence>
<accession>A0AAV3S6J2</accession>